<dbReference type="EMBL" id="JACGWJ010000013">
    <property type="protein sequence ID" value="KAL0377421.1"/>
    <property type="molecule type" value="Genomic_DNA"/>
</dbReference>
<comment type="caution">
    <text evidence="1">The sequence shown here is derived from an EMBL/GenBank/DDBJ whole genome shotgun (WGS) entry which is preliminary data.</text>
</comment>
<reference evidence="1" key="1">
    <citation type="submission" date="2020-06" db="EMBL/GenBank/DDBJ databases">
        <authorList>
            <person name="Li T."/>
            <person name="Hu X."/>
            <person name="Zhang T."/>
            <person name="Song X."/>
            <person name="Zhang H."/>
            <person name="Dai N."/>
            <person name="Sheng W."/>
            <person name="Hou X."/>
            <person name="Wei L."/>
        </authorList>
    </citation>
    <scope>NUCLEOTIDE SEQUENCE</scope>
    <source>
        <strain evidence="1">G02</strain>
        <tissue evidence="1">Leaf</tissue>
    </source>
</reference>
<dbReference type="Gene3D" id="3.30.230.90">
    <property type="match status" value="1"/>
</dbReference>
<sequence>MSTDLLYLLTTAHSCLPSIRNTDVPVDDVQPMLVACARQLIEHISKSGSSKALVLSLGLRDHSTETLKGIVSAVIEKFAEITLTARHPYLK</sequence>
<dbReference type="AlphaFoldDB" id="A0AAW2RBC5"/>
<dbReference type="InterPro" id="IPR018788">
    <property type="entry name" value="Proteasome_assmbl_chp_3"/>
</dbReference>
<reference evidence="1" key="2">
    <citation type="journal article" date="2024" name="Plant">
        <title>Genomic evolution and insights into agronomic trait innovations of Sesamum species.</title>
        <authorList>
            <person name="Miao H."/>
            <person name="Wang L."/>
            <person name="Qu L."/>
            <person name="Liu H."/>
            <person name="Sun Y."/>
            <person name="Le M."/>
            <person name="Wang Q."/>
            <person name="Wei S."/>
            <person name="Zheng Y."/>
            <person name="Lin W."/>
            <person name="Duan Y."/>
            <person name="Cao H."/>
            <person name="Xiong S."/>
            <person name="Wang X."/>
            <person name="Wei L."/>
            <person name="Li C."/>
            <person name="Ma Q."/>
            <person name="Ju M."/>
            <person name="Zhao R."/>
            <person name="Li G."/>
            <person name="Mu C."/>
            <person name="Tian Q."/>
            <person name="Mei H."/>
            <person name="Zhang T."/>
            <person name="Gao T."/>
            <person name="Zhang H."/>
        </authorList>
    </citation>
    <scope>NUCLEOTIDE SEQUENCE</scope>
    <source>
        <strain evidence="1">G02</strain>
    </source>
</reference>
<dbReference type="PANTHER" id="PTHR31051:SF1">
    <property type="entry name" value="PROTEASOME ASSEMBLY CHAPERONE 3"/>
    <property type="match status" value="1"/>
</dbReference>
<dbReference type="PANTHER" id="PTHR31051">
    <property type="entry name" value="PROTEASOME ASSEMBLY CHAPERONE 3"/>
    <property type="match status" value="1"/>
</dbReference>
<organism evidence="1">
    <name type="scientific">Sesamum radiatum</name>
    <name type="common">Black benniseed</name>
    <dbReference type="NCBI Taxonomy" id="300843"/>
    <lineage>
        <taxon>Eukaryota</taxon>
        <taxon>Viridiplantae</taxon>
        <taxon>Streptophyta</taxon>
        <taxon>Embryophyta</taxon>
        <taxon>Tracheophyta</taxon>
        <taxon>Spermatophyta</taxon>
        <taxon>Magnoliopsida</taxon>
        <taxon>eudicotyledons</taxon>
        <taxon>Gunneridae</taxon>
        <taxon>Pentapetalae</taxon>
        <taxon>asterids</taxon>
        <taxon>lamiids</taxon>
        <taxon>Lamiales</taxon>
        <taxon>Pedaliaceae</taxon>
        <taxon>Sesamum</taxon>
    </lineage>
</organism>
<dbReference type="Pfam" id="PF10178">
    <property type="entry name" value="PAC3"/>
    <property type="match status" value="1"/>
</dbReference>
<name>A0AAW2RBC5_SESRA</name>
<dbReference type="GO" id="GO:0043248">
    <property type="term" value="P:proteasome assembly"/>
    <property type="evidence" value="ECO:0007669"/>
    <property type="project" value="InterPro"/>
</dbReference>
<protein>
    <submittedName>
        <fullName evidence="1">Uncharacterized protein</fullName>
    </submittedName>
</protein>
<proteinExistence type="predicted"/>
<gene>
    <name evidence="1" type="ORF">Sradi_3047600</name>
</gene>
<dbReference type="InterPro" id="IPR053720">
    <property type="entry name" value="Psm_Assembly_Chaperone"/>
</dbReference>
<evidence type="ECO:0000313" key="1">
    <source>
        <dbReference type="EMBL" id="KAL0377421.1"/>
    </source>
</evidence>
<accession>A0AAW2RBC5</accession>